<dbReference type="Proteomes" id="UP000198790">
    <property type="component" value="Unassembled WGS sequence"/>
</dbReference>
<dbReference type="RefSeq" id="WP_092899122.1">
    <property type="nucleotide sequence ID" value="NZ_FOKK01000013.1"/>
</dbReference>
<name>A0A1I1BG45_9BACT</name>
<organism evidence="2 3">
    <name type="scientific">Algoriphagus aquimarinus</name>
    <dbReference type="NCBI Taxonomy" id="237018"/>
    <lineage>
        <taxon>Bacteria</taxon>
        <taxon>Pseudomonadati</taxon>
        <taxon>Bacteroidota</taxon>
        <taxon>Cytophagia</taxon>
        <taxon>Cytophagales</taxon>
        <taxon>Cyclobacteriaceae</taxon>
        <taxon>Algoriphagus</taxon>
    </lineage>
</organism>
<keyword evidence="1" id="KW-0812">Transmembrane</keyword>
<feature type="transmembrane region" description="Helical" evidence="1">
    <location>
        <begin position="73"/>
        <end position="92"/>
    </location>
</feature>
<keyword evidence="3" id="KW-1185">Reference proteome</keyword>
<dbReference type="EMBL" id="FOKK01000013">
    <property type="protein sequence ID" value="SFB48722.1"/>
    <property type="molecule type" value="Genomic_DNA"/>
</dbReference>
<evidence type="ECO:0008006" key="4">
    <source>
        <dbReference type="Google" id="ProtNLM"/>
    </source>
</evidence>
<proteinExistence type="predicted"/>
<reference evidence="2 3" key="1">
    <citation type="submission" date="2016-10" db="EMBL/GenBank/DDBJ databases">
        <authorList>
            <person name="de Groot N.N."/>
        </authorList>
    </citation>
    <scope>NUCLEOTIDE SEQUENCE [LARGE SCALE GENOMIC DNA]</scope>
    <source>
        <strain evidence="2 3">DSM 23399</strain>
    </source>
</reference>
<dbReference type="InterPro" id="IPR049713">
    <property type="entry name" value="Pr6Pr-like"/>
</dbReference>
<dbReference type="NCBIfam" id="NF038065">
    <property type="entry name" value="Pr6Pr"/>
    <property type="match status" value="1"/>
</dbReference>
<evidence type="ECO:0000313" key="3">
    <source>
        <dbReference type="Proteomes" id="UP000198790"/>
    </source>
</evidence>
<dbReference type="AlphaFoldDB" id="A0A1I1BG45"/>
<feature type="transmembrane region" description="Helical" evidence="1">
    <location>
        <begin position="176"/>
        <end position="196"/>
    </location>
</feature>
<gene>
    <name evidence="2" type="ORF">SAMN04489723_11310</name>
</gene>
<protein>
    <recommendedName>
        <fullName evidence="4">Pr6Pr family membrane protein</fullName>
    </recommendedName>
</protein>
<sequence length="203" mass="23249">MKKNLAVFFALIGWFAVITQFVLMLENRVTSLPETVVRFFSFFTILTNTLVAIYFTLVSIAKNQDSKPINNPGILTAITVYIIIVGLVYQLVLRQVWHPQGLQMIVDELLHTIIPILVIIFWAMYERTKVVKYSQIMKWAIYPLTYLLYVLTLGSFSNFYPYPFIDVTTIGIAKTLINSAVLLLVFLLISAFLLMVGKSIIKR</sequence>
<keyword evidence="1" id="KW-0472">Membrane</keyword>
<evidence type="ECO:0000256" key="1">
    <source>
        <dbReference type="SAM" id="Phobius"/>
    </source>
</evidence>
<dbReference type="STRING" id="237018.SAMN04489723_11310"/>
<feature type="transmembrane region" description="Helical" evidence="1">
    <location>
        <begin position="136"/>
        <end position="156"/>
    </location>
</feature>
<keyword evidence="1" id="KW-1133">Transmembrane helix</keyword>
<feature type="transmembrane region" description="Helical" evidence="1">
    <location>
        <begin position="40"/>
        <end position="61"/>
    </location>
</feature>
<accession>A0A1I1BG45</accession>
<feature type="transmembrane region" description="Helical" evidence="1">
    <location>
        <begin position="104"/>
        <end position="124"/>
    </location>
</feature>
<dbReference type="OrthoDB" id="9809977at2"/>
<evidence type="ECO:0000313" key="2">
    <source>
        <dbReference type="EMBL" id="SFB48722.1"/>
    </source>
</evidence>